<dbReference type="Pfam" id="PF04982">
    <property type="entry name" value="TM_HPP"/>
    <property type="match status" value="1"/>
</dbReference>
<organism evidence="3 4">
    <name type="scientific">Thiomonas delicata</name>
    <name type="common">Thiomonas cuprina</name>
    <dbReference type="NCBI Taxonomy" id="364030"/>
    <lineage>
        <taxon>Bacteria</taxon>
        <taxon>Pseudomonadati</taxon>
        <taxon>Pseudomonadota</taxon>
        <taxon>Betaproteobacteria</taxon>
        <taxon>Burkholderiales</taxon>
        <taxon>Thiomonas</taxon>
    </lineage>
</organism>
<keyword evidence="1" id="KW-0472">Membrane</keyword>
<feature type="transmembrane region" description="Helical" evidence="1">
    <location>
        <begin position="20"/>
        <end position="42"/>
    </location>
</feature>
<name>A0A238D2C8_THIDL</name>
<protein>
    <submittedName>
        <fullName evidence="3">Putative CBS-domain-containing membrane protein</fullName>
    </submittedName>
</protein>
<keyword evidence="1" id="KW-0812">Transmembrane</keyword>
<reference evidence="3 4" key="1">
    <citation type="submission" date="2016-06" db="EMBL/GenBank/DDBJ databases">
        <authorList>
            <person name="Kjaerup R.B."/>
            <person name="Dalgaard T.S."/>
            <person name="Juul-Madsen H.R."/>
        </authorList>
    </citation>
    <scope>NUCLEOTIDE SEQUENCE [LARGE SCALE GENOMIC DNA]</scope>
    <source>
        <strain evidence="3 4">DSM 16361</strain>
    </source>
</reference>
<evidence type="ECO:0000313" key="3">
    <source>
        <dbReference type="EMBL" id="SBP87389.1"/>
    </source>
</evidence>
<dbReference type="EMBL" id="FLMQ01000055">
    <property type="protein sequence ID" value="SBP87389.1"/>
    <property type="molecule type" value="Genomic_DNA"/>
</dbReference>
<evidence type="ECO:0000313" key="4">
    <source>
        <dbReference type="Proteomes" id="UP000214566"/>
    </source>
</evidence>
<feature type="transmembrane region" description="Helical" evidence="1">
    <location>
        <begin position="49"/>
        <end position="69"/>
    </location>
</feature>
<proteinExistence type="predicted"/>
<evidence type="ECO:0000259" key="2">
    <source>
        <dbReference type="Pfam" id="PF04982"/>
    </source>
</evidence>
<keyword evidence="4" id="KW-1185">Reference proteome</keyword>
<dbReference type="InterPro" id="IPR058581">
    <property type="entry name" value="TM_HPP"/>
</dbReference>
<gene>
    <name evidence="3" type="ORF">THIARS_60102</name>
</gene>
<dbReference type="AlphaFoldDB" id="A0A238D2C8"/>
<dbReference type="InterPro" id="IPR007065">
    <property type="entry name" value="HPP"/>
</dbReference>
<feature type="transmembrane region" description="Helical" evidence="1">
    <location>
        <begin position="75"/>
        <end position="95"/>
    </location>
</feature>
<evidence type="ECO:0000256" key="1">
    <source>
        <dbReference type="SAM" id="Phobius"/>
    </source>
</evidence>
<dbReference type="Proteomes" id="UP000214566">
    <property type="component" value="Unassembled WGS sequence"/>
</dbReference>
<dbReference type="PANTHER" id="PTHR33741:SF5">
    <property type="entry name" value="TRANSMEMBRANE PROTEIN DDB_G0269096-RELATED"/>
    <property type="match status" value="1"/>
</dbReference>
<feature type="transmembrane region" description="Helical" evidence="1">
    <location>
        <begin position="139"/>
        <end position="166"/>
    </location>
</feature>
<keyword evidence="1" id="KW-1133">Transmembrane helix</keyword>
<accession>A0A238D2C8</accession>
<feature type="transmembrane region" description="Helical" evidence="1">
    <location>
        <begin position="102"/>
        <end position="119"/>
    </location>
</feature>
<dbReference type="PANTHER" id="PTHR33741">
    <property type="entry name" value="TRANSMEMBRANE PROTEIN DDB_G0269096-RELATED"/>
    <property type="match status" value="1"/>
</dbReference>
<feature type="domain" description="HPP transmembrane region" evidence="2">
    <location>
        <begin position="19"/>
        <end position="169"/>
    </location>
</feature>
<sequence>MQPMLQTVATRPLARHAPNYSPAEIGLSGLGGLLGMALTLWLSTWLLGADVAVTVLASMGASAVLLFAVPHSAFSSPWAVLGGHGVSACIGVACAELVRDPLLAASLAVGLSIMAMYALNCIHPPGGATAFFAVMGGPALHALGFSYVLAPTLLNAVLLLGVALLFNGVLRAGQAAHVAEVEAQAALPPEVLMIKHDDLMYALGEIRSFIDVSEDDLMHIYKLALQHAIHPQPALDSPARA</sequence>